<gene>
    <name evidence="19" type="primary">cobS</name>
    <name evidence="20" type="ORF">H8Z82_03550</name>
</gene>
<feature type="transmembrane region" description="Helical" evidence="19">
    <location>
        <begin position="207"/>
        <end position="223"/>
    </location>
</feature>
<comment type="cofactor">
    <cofactor evidence="1 19">
        <name>Mg(2+)</name>
        <dbReference type="ChEBI" id="CHEBI:18420"/>
    </cofactor>
</comment>
<dbReference type="EMBL" id="JACOQG010000003">
    <property type="protein sequence ID" value="MBC5778747.1"/>
    <property type="molecule type" value="Genomic_DNA"/>
</dbReference>
<comment type="similarity">
    <text evidence="4 19">Belongs to the CobS family.</text>
</comment>
<comment type="catalytic activity">
    <reaction evidence="17 19">
        <text>alpha-ribazole + adenosylcob(III)inamide-GDP = adenosylcob(III)alamin + GMP + H(+)</text>
        <dbReference type="Rhea" id="RHEA:16049"/>
        <dbReference type="ChEBI" id="CHEBI:10329"/>
        <dbReference type="ChEBI" id="CHEBI:15378"/>
        <dbReference type="ChEBI" id="CHEBI:18408"/>
        <dbReference type="ChEBI" id="CHEBI:58115"/>
        <dbReference type="ChEBI" id="CHEBI:60487"/>
        <dbReference type="EC" id="2.7.8.26"/>
    </reaction>
</comment>
<evidence type="ECO:0000256" key="4">
    <source>
        <dbReference type="ARBA" id="ARBA00010561"/>
    </source>
</evidence>
<comment type="catalytic activity">
    <reaction evidence="18 19">
        <text>alpha-ribazole 5'-phosphate + adenosylcob(III)inamide-GDP = adenosylcob(III)alamin 5'-phosphate + GMP + H(+)</text>
        <dbReference type="Rhea" id="RHEA:23560"/>
        <dbReference type="ChEBI" id="CHEBI:15378"/>
        <dbReference type="ChEBI" id="CHEBI:57918"/>
        <dbReference type="ChEBI" id="CHEBI:58115"/>
        <dbReference type="ChEBI" id="CHEBI:60487"/>
        <dbReference type="ChEBI" id="CHEBI:60493"/>
        <dbReference type="EC" id="2.7.8.26"/>
    </reaction>
</comment>
<comment type="subcellular location">
    <subcellularLocation>
        <location evidence="2 19">Cell membrane</location>
        <topology evidence="2 19">Multi-pass membrane protein</topology>
    </subcellularLocation>
</comment>
<dbReference type="PANTHER" id="PTHR34148">
    <property type="entry name" value="ADENOSYLCOBINAMIDE-GDP RIBAZOLETRANSFERASE"/>
    <property type="match status" value="1"/>
</dbReference>
<evidence type="ECO:0000256" key="17">
    <source>
        <dbReference type="ARBA" id="ARBA00048623"/>
    </source>
</evidence>
<keyword evidence="12 19" id="KW-1133">Transmembrane helix</keyword>
<feature type="transmembrane region" description="Helical" evidence="19">
    <location>
        <begin position="32"/>
        <end position="56"/>
    </location>
</feature>
<comment type="caution">
    <text evidence="20">The sequence shown here is derived from an EMBL/GenBank/DDBJ whole genome shotgun (WGS) entry which is preliminary data.</text>
</comment>
<feature type="transmembrane region" description="Helical" evidence="19">
    <location>
        <begin position="62"/>
        <end position="86"/>
    </location>
</feature>
<feature type="transmembrane region" description="Helical" evidence="19">
    <location>
        <begin position="140"/>
        <end position="162"/>
    </location>
</feature>
<evidence type="ECO:0000256" key="18">
    <source>
        <dbReference type="ARBA" id="ARBA00049504"/>
    </source>
</evidence>
<evidence type="ECO:0000256" key="16">
    <source>
        <dbReference type="ARBA" id="ARBA00032853"/>
    </source>
</evidence>
<evidence type="ECO:0000256" key="19">
    <source>
        <dbReference type="HAMAP-Rule" id="MF_00719"/>
    </source>
</evidence>
<organism evidence="20 21">
    <name type="scientific">Blautia difficilis</name>
    <dbReference type="NCBI Taxonomy" id="2763027"/>
    <lineage>
        <taxon>Bacteria</taxon>
        <taxon>Bacillati</taxon>
        <taxon>Bacillota</taxon>
        <taxon>Clostridia</taxon>
        <taxon>Lachnospirales</taxon>
        <taxon>Lachnospiraceae</taxon>
        <taxon>Blautia</taxon>
    </lineage>
</organism>
<evidence type="ECO:0000256" key="3">
    <source>
        <dbReference type="ARBA" id="ARBA00004663"/>
    </source>
</evidence>
<evidence type="ECO:0000256" key="14">
    <source>
        <dbReference type="ARBA" id="ARBA00025228"/>
    </source>
</evidence>
<accession>A0ABR7IFD7</accession>
<keyword evidence="8 19" id="KW-0169">Cobalamin biosynthesis</keyword>
<evidence type="ECO:0000256" key="8">
    <source>
        <dbReference type="ARBA" id="ARBA00022573"/>
    </source>
</evidence>
<evidence type="ECO:0000256" key="11">
    <source>
        <dbReference type="ARBA" id="ARBA00022842"/>
    </source>
</evidence>
<dbReference type="PANTHER" id="PTHR34148:SF1">
    <property type="entry name" value="ADENOSYLCOBINAMIDE-GDP RIBAZOLETRANSFERASE"/>
    <property type="match status" value="1"/>
</dbReference>
<sequence length="257" mass="28503">MKSLWNNFKVAFAMFSKIPMPRADWTKENMKYMFCFFPFIGTVIGILTMAVTWLGLRFGYEPGFVTVVLVLIPVLVTGGIHVDGLLDTSDALSSWQERSRRLEILKDSHAGAFAVITAAVYFLTWLGAFSQLYGRENLHAIGILSLGFMVSRCLSGIGVITFPKAKADGTVAQFSRNSSDVVSRNVLIFYLVLLLAGMMWIHPVWGLAAFVAALLVFWYYHHMAMKYFGGTTGDLSGFFLCLCEVGMAVVLAVISNF</sequence>
<evidence type="ECO:0000256" key="1">
    <source>
        <dbReference type="ARBA" id="ARBA00001946"/>
    </source>
</evidence>
<evidence type="ECO:0000256" key="13">
    <source>
        <dbReference type="ARBA" id="ARBA00023136"/>
    </source>
</evidence>
<keyword evidence="9 19" id="KW-0808">Transferase</keyword>
<reference evidence="20 21" key="1">
    <citation type="submission" date="2020-08" db="EMBL/GenBank/DDBJ databases">
        <title>Genome public.</title>
        <authorList>
            <person name="Liu C."/>
            <person name="Sun Q."/>
        </authorList>
    </citation>
    <scope>NUCLEOTIDE SEQUENCE [LARGE SCALE GENOMIC DNA]</scope>
    <source>
        <strain evidence="20 21">M29</strain>
    </source>
</reference>
<dbReference type="InterPro" id="IPR003805">
    <property type="entry name" value="CobS"/>
</dbReference>
<proteinExistence type="inferred from homology"/>
<comment type="pathway">
    <text evidence="3 19">Cofactor biosynthesis; adenosylcobalamin biosynthesis; adenosylcobalamin from cob(II)yrinate a,c-diamide: step 7/7.</text>
</comment>
<evidence type="ECO:0000313" key="21">
    <source>
        <dbReference type="Proteomes" id="UP000649826"/>
    </source>
</evidence>
<keyword evidence="10 19" id="KW-0812">Transmembrane</keyword>
<evidence type="ECO:0000256" key="6">
    <source>
        <dbReference type="ARBA" id="ARBA00015850"/>
    </source>
</evidence>
<dbReference type="HAMAP" id="MF_00719">
    <property type="entry name" value="CobS"/>
    <property type="match status" value="1"/>
</dbReference>
<dbReference type="EC" id="2.7.8.26" evidence="5 19"/>
<keyword evidence="13 19" id="KW-0472">Membrane</keyword>
<evidence type="ECO:0000256" key="5">
    <source>
        <dbReference type="ARBA" id="ARBA00013200"/>
    </source>
</evidence>
<keyword evidence="7 19" id="KW-1003">Cell membrane</keyword>
<evidence type="ECO:0000256" key="2">
    <source>
        <dbReference type="ARBA" id="ARBA00004651"/>
    </source>
</evidence>
<protein>
    <recommendedName>
        <fullName evidence="6 19">Adenosylcobinamide-GDP ribazoletransferase</fullName>
        <ecNumber evidence="5 19">2.7.8.26</ecNumber>
    </recommendedName>
    <alternativeName>
        <fullName evidence="16 19">Cobalamin synthase</fullName>
    </alternativeName>
    <alternativeName>
        <fullName evidence="15 19">Cobalamin-5'-phosphate synthase</fullName>
    </alternativeName>
</protein>
<keyword evidence="21" id="KW-1185">Reference proteome</keyword>
<dbReference type="Proteomes" id="UP000649826">
    <property type="component" value="Unassembled WGS sequence"/>
</dbReference>
<dbReference type="RefSeq" id="WP_186994259.1">
    <property type="nucleotide sequence ID" value="NZ_JACOQG010000003.1"/>
</dbReference>
<comment type="function">
    <text evidence="14 19">Joins adenosylcobinamide-GDP and alpha-ribazole to generate adenosylcobalamin (Ado-cobalamin). Also synthesizes adenosylcobalamin 5'-phosphate from adenosylcobinamide-GDP and alpha-ribazole 5'-phosphate.</text>
</comment>
<evidence type="ECO:0000313" key="20">
    <source>
        <dbReference type="EMBL" id="MBC5778747.1"/>
    </source>
</evidence>
<feature type="transmembrane region" description="Helical" evidence="19">
    <location>
        <begin position="182"/>
        <end position="201"/>
    </location>
</feature>
<dbReference type="Pfam" id="PF02654">
    <property type="entry name" value="CobS"/>
    <property type="match status" value="1"/>
</dbReference>
<feature type="transmembrane region" description="Helical" evidence="19">
    <location>
        <begin position="235"/>
        <end position="254"/>
    </location>
</feature>
<evidence type="ECO:0000256" key="9">
    <source>
        <dbReference type="ARBA" id="ARBA00022679"/>
    </source>
</evidence>
<keyword evidence="11 19" id="KW-0460">Magnesium</keyword>
<evidence type="ECO:0000256" key="10">
    <source>
        <dbReference type="ARBA" id="ARBA00022692"/>
    </source>
</evidence>
<evidence type="ECO:0000256" key="12">
    <source>
        <dbReference type="ARBA" id="ARBA00022989"/>
    </source>
</evidence>
<evidence type="ECO:0000256" key="15">
    <source>
        <dbReference type="ARBA" id="ARBA00032605"/>
    </source>
</evidence>
<evidence type="ECO:0000256" key="7">
    <source>
        <dbReference type="ARBA" id="ARBA00022475"/>
    </source>
</evidence>
<feature type="transmembrane region" description="Helical" evidence="19">
    <location>
        <begin position="107"/>
        <end position="128"/>
    </location>
</feature>
<name>A0ABR7IFD7_9FIRM</name>